<accession>A0A0P7HB52</accession>
<keyword evidence="4" id="KW-1185">Reference proteome</keyword>
<dbReference type="Gene3D" id="1.10.150.20">
    <property type="entry name" value="5' to 3' exonuclease, C-terminal subdomain"/>
    <property type="match status" value="1"/>
</dbReference>
<dbReference type="RefSeq" id="WP_054583572.1">
    <property type="nucleotide sequence ID" value="NZ_LGUC01000001.1"/>
</dbReference>
<protein>
    <submittedName>
        <fullName evidence="3">DNA repair and recombination protein RadA</fullName>
    </submittedName>
</protein>
<dbReference type="EMBL" id="LGUC01000001">
    <property type="protein sequence ID" value="KPN30670.1"/>
    <property type="molecule type" value="Genomic_DNA"/>
</dbReference>
<feature type="compositionally biased region" description="Low complexity" evidence="1">
    <location>
        <begin position="163"/>
        <end position="179"/>
    </location>
</feature>
<comment type="caution">
    <text evidence="3">The sequence shown here is derived from an EMBL/GenBank/DDBJ whole genome shotgun (WGS) entry which is preliminary data.</text>
</comment>
<dbReference type="STRING" id="699431.SY89_01406"/>
<proteinExistence type="predicted"/>
<evidence type="ECO:0000259" key="2">
    <source>
        <dbReference type="Pfam" id="PF24158"/>
    </source>
</evidence>
<gene>
    <name evidence="3" type="ORF">SY89_01406</name>
</gene>
<evidence type="ECO:0000313" key="3">
    <source>
        <dbReference type="EMBL" id="KPN30670.1"/>
    </source>
</evidence>
<dbReference type="Proteomes" id="UP000050535">
    <property type="component" value="Unassembled WGS sequence"/>
</dbReference>
<feature type="compositionally biased region" description="Low complexity" evidence="1">
    <location>
        <begin position="128"/>
        <end position="149"/>
    </location>
</feature>
<feature type="region of interest" description="Disordered" evidence="1">
    <location>
        <begin position="69"/>
        <end position="204"/>
    </location>
</feature>
<evidence type="ECO:0000313" key="4">
    <source>
        <dbReference type="Proteomes" id="UP000050535"/>
    </source>
</evidence>
<feature type="compositionally biased region" description="Acidic residues" evidence="1">
    <location>
        <begin position="150"/>
        <end position="159"/>
    </location>
</feature>
<evidence type="ECO:0000256" key="1">
    <source>
        <dbReference type="SAM" id="MobiDB-lite"/>
    </source>
</evidence>
<dbReference type="InterPro" id="IPR055832">
    <property type="entry name" value="DUF7409"/>
</dbReference>
<dbReference type="GO" id="GO:0000166">
    <property type="term" value="F:nucleotide binding"/>
    <property type="evidence" value="ECO:0007669"/>
    <property type="project" value="InterPro"/>
</dbReference>
<dbReference type="PATRIC" id="fig|699431.3.peg.1439"/>
<feature type="compositionally biased region" description="Low complexity" evidence="1">
    <location>
        <begin position="107"/>
        <end position="118"/>
    </location>
</feature>
<feature type="domain" description="DUF7409" evidence="2">
    <location>
        <begin position="18"/>
        <end position="64"/>
    </location>
</feature>
<dbReference type="OrthoDB" id="170608at2157"/>
<sequence length="252" mass="26228">MVDVDDVGRRSVDAPTDLKFVGPATAEAIEAAAFSAQAVADKEVSYRMLQEAGVNPGVAAKIRRHHSLPWSFDNDGDLSRRSEQVRGLQDDEAAWVASSHGEEPAAEADSTTEGAESAAESDADEAAWVEASTQPAEASDAESAASGGDATDDAVDEETAWVADATSDDASATADGSGDPLAAEAAWRERSKPTPLTDLSGVGDGYADRLAEAGVTSVRSLATASPELLSDVTGIPEEQLQRWHREASEQAD</sequence>
<dbReference type="Pfam" id="PF14520">
    <property type="entry name" value="HHH_5"/>
    <property type="match status" value="1"/>
</dbReference>
<dbReference type="InterPro" id="IPR010995">
    <property type="entry name" value="DNA_repair_Rad51/TF_NusA_a-hlx"/>
</dbReference>
<name>A0A0P7HB52_9EURY</name>
<reference evidence="4" key="1">
    <citation type="submission" date="2013-11" db="EMBL/GenBank/DDBJ databases">
        <authorList>
            <person name="Hoang H.T."/>
            <person name="Killian M.L."/>
            <person name="Madson D.M."/>
            <person name="Arruda P.H.E."/>
            <person name="Sun D."/>
            <person name="Schwartz K.J."/>
            <person name="Yoon K."/>
        </authorList>
    </citation>
    <scope>NUCLEOTIDE SEQUENCE [LARGE SCALE GENOMIC DNA]</scope>
    <source>
        <strain evidence="4">CDK2</strain>
    </source>
</reference>
<dbReference type="SUPFAM" id="SSF47794">
    <property type="entry name" value="Rad51 N-terminal domain-like"/>
    <property type="match status" value="1"/>
</dbReference>
<dbReference type="Pfam" id="PF24158">
    <property type="entry name" value="DUF7409"/>
    <property type="match status" value="1"/>
</dbReference>
<dbReference type="AlphaFoldDB" id="A0A0P7HB52"/>
<organism evidence="3 4">
    <name type="scientific">Halolamina pelagica</name>
    <dbReference type="NCBI Taxonomy" id="699431"/>
    <lineage>
        <taxon>Archaea</taxon>
        <taxon>Methanobacteriati</taxon>
        <taxon>Methanobacteriota</taxon>
        <taxon>Stenosarchaea group</taxon>
        <taxon>Halobacteria</taxon>
        <taxon>Halobacteriales</taxon>
        <taxon>Haloferacaceae</taxon>
    </lineage>
</organism>